<dbReference type="OrthoDB" id="6142716at2759"/>
<name>A0A433SI89_ELYCH</name>
<dbReference type="AlphaFoldDB" id="A0A433SI89"/>
<accession>A0A433SI89</accession>
<proteinExistence type="predicted"/>
<gene>
    <name evidence="1" type="ORF">EGW08_023667</name>
</gene>
<reference evidence="1 2" key="1">
    <citation type="submission" date="2019-01" db="EMBL/GenBank/DDBJ databases">
        <title>A draft genome assembly of the solar-powered sea slug Elysia chlorotica.</title>
        <authorList>
            <person name="Cai H."/>
            <person name="Li Q."/>
            <person name="Fang X."/>
            <person name="Li J."/>
            <person name="Curtis N.E."/>
            <person name="Altenburger A."/>
            <person name="Shibata T."/>
            <person name="Feng M."/>
            <person name="Maeda T."/>
            <person name="Schwartz J.A."/>
            <person name="Shigenobu S."/>
            <person name="Lundholm N."/>
            <person name="Nishiyama T."/>
            <person name="Yang H."/>
            <person name="Hasebe M."/>
            <person name="Li S."/>
            <person name="Pierce S.K."/>
            <person name="Wang J."/>
        </authorList>
    </citation>
    <scope>NUCLEOTIDE SEQUENCE [LARGE SCALE GENOMIC DNA]</scope>
    <source>
        <strain evidence="1">EC2010</strain>
        <tissue evidence="1">Whole organism of an adult</tissue>
    </source>
</reference>
<evidence type="ECO:0000313" key="1">
    <source>
        <dbReference type="EMBL" id="RUS68571.1"/>
    </source>
</evidence>
<evidence type="ECO:0000313" key="2">
    <source>
        <dbReference type="Proteomes" id="UP000271974"/>
    </source>
</evidence>
<keyword evidence="2" id="KW-1185">Reference proteome</keyword>
<dbReference type="Proteomes" id="UP000271974">
    <property type="component" value="Unassembled WGS sequence"/>
</dbReference>
<sequence>MKCTISIWFEKVCHMCKVLLLPCGCKLICNICSVYIHMYRCNCPDFLIKNVTCIDDIHAVHTLKKISLPVVEKKIKLDFEKENKSLKIFKSFVKKITVPQINIMTLIGSEWKLYKSQQRLLSCSRPQIT</sequence>
<comment type="caution">
    <text evidence="1">The sequence shown here is derived from an EMBL/GenBank/DDBJ whole genome shotgun (WGS) entry which is preliminary data.</text>
</comment>
<dbReference type="EMBL" id="RQTK01002302">
    <property type="protein sequence ID" value="RUS68571.1"/>
    <property type="molecule type" value="Genomic_DNA"/>
</dbReference>
<protein>
    <submittedName>
        <fullName evidence="1">Uncharacterized protein</fullName>
    </submittedName>
</protein>
<organism evidence="1 2">
    <name type="scientific">Elysia chlorotica</name>
    <name type="common">Eastern emerald elysia</name>
    <name type="synonym">Sea slug</name>
    <dbReference type="NCBI Taxonomy" id="188477"/>
    <lineage>
        <taxon>Eukaryota</taxon>
        <taxon>Metazoa</taxon>
        <taxon>Spiralia</taxon>
        <taxon>Lophotrochozoa</taxon>
        <taxon>Mollusca</taxon>
        <taxon>Gastropoda</taxon>
        <taxon>Heterobranchia</taxon>
        <taxon>Euthyneura</taxon>
        <taxon>Panpulmonata</taxon>
        <taxon>Sacoglossa</taxon>
        <taxon>Placobranchoidea</taxon>
        <taxon>Plakobranchidae</taxon>
        <taxon>Elysia</taxon>
    </lineage>
</organism>